<organism evidence="2 3">
    <name type="scientific">Mesorhizobium hungaricum</name>
    <dbReference type="NCBI Taxonomy" id="1566387"/>
    <lineage>
        <taxon>Bacteria</taxon>
        <taxon>Pseudomonadati</taxon>
        <taxon>Pseudomonadota</taxon>
        <taxon>Alphaproteobacteria</taxon>
        <taxon>Hyphomicrobiales</taxon>
        <taxon>Phyllobacteriaceae</taxon>
        <taxon>Mesorhizobium</taxon>
    </lineage>
</organism>
<dbReference type="Gene3D" id="3.30.420.40">
    <property type="match status" value="2"/>
</dbReference>
<dbReference type="Proteomes" id="UP000094412">
    <property type="component" value="Unassembled WGS sequence"/>
</dbReference>
<dbReference type="InterPro" id="IPR000600">
    <property type="entry name" value="ROK"/>
</dbReference>
<reference evidence="2 3" key="1">
    <citation type="submission" date="2016-08" db="EMBL/GenBank/DDBJ databases">
        <title>Whole genome sequence of Mesorhizobium sp. strain UASWS1009 isolated from industrial sewage.</title>
        <authorList>
            <person name="Crovadore J."/>
            <person name="Calmin G."/>
            <person name="Chablais R."/>
            <person name="Cochard B."/>
            <person name="Lefort F."/>
        </authorList>
    </citation>
    <scope>NUCLEOTIDE SEQUENCE [LARGE SCALE GENOMIC DNA]</scope>
    <source>
        <strain evidence="2 3">UASWS1009</strain>
    </source>
</reference>
<name>A0A1C2E8M4_9HYPH</name>
<dbReference type="EMBL" id="MDEO01000025">
    <property type="protein sequence ID" value="OCX23338.1"/>
    <property type="molecule type" value="Genomic_DNA"/>
</dbReference>
<dbReference type="SUPFAM" id="SSF53067">
    <property type="entry name" value="Actin-like ATPase domain"/>
    <property type="match status" value="1"/>
</dbReference>
<protein>
    <recommendedName>
        <fullName evidence="4">Glucokinase</fullName>
    </recommendedName>
</protein>
<gene>
    <name evidence="2" type="ORF">QV13_03745</name>
</gene>
<comment type="caution">
    <text evidence="2">The sequence shown here is derived from an EMBL/GenBank/DDBJ whole genome shotgun (WGS) entry which is preliminary data.</text>
</comment>
<dbReference type="PANTHER" id="PTHR18964">
    <property type="entry name" value="ROK (REPRESSOR, ORF, KINASE) FAMILY"/>
    <property type="match status" value="1"/>
</dbReference>
<sequence>MRAAIGIDIGGTKIAGGLVDLTVGTLVDQAELPTPHGQGADAILAVAADIAERMQRSAEAKGIASAGIGIGLPELVGLDGVPASSWIADWSQSDIARAFAGHGPVAVDSDVRVATLAELHYGHGKALPSFVFVSAGTGLSFASCVGGIVQRGANGFAIHFASSELVAFDGVSGRRADFVLESFASGLGMARVYKARTGRTATARDIVEGRAGSEGAQLLDEATTALASYLGQMINMIDPHGVVIGGGLGTAQPYFDRLRSKVPTYVWAEACRGLPVLASALGSAAGVIGAAALHADKNSAGE</sequence>
<evidence type="ECO:0000313" key="3">
    <source>
        <dbReference type="Proteomes" id="UP000094412"/>
    </source>
</evidence>
<dbReference type="InterPro" id="IPR043129">
    <property type="entry name" value="ATPase_NBD"/>
</dbReference>
<proteinExistence type="inferred from homology"/>
<dbReference type="PANTHER" id="PTHR18964:SF149">
    <property type="entry name" value="BIFUNCTIONAL UDP-N-ACETYLGLUCOSAMINE 2-EPIMERASE_N-ACETYLMANNOSAMINE KINASE"/>
    <property type="match status" value="1"/>
</dbReference>
<dbReference type="STRING" id="1566387.QV13_03745"/>
<evidence type="ECO:0008006" key="4">
    <source>
        <dbReference type="Google" id="ProtNLM"/>
    </source>
</evidence>
<dbReference type="OrthoDB" id="9810372at2"/>
<dbReference type="AlphaFoldDB" id="A0A1C2E8M4"/>
<dbReference type="Pfam" id="PF00480">
    <property type="entry name" value="ROK"/>
    <property type="match status" value="1"/>
</dbReference>
<keyword evidence="3" id="KW-1185">Reference proteome</keyword>
<accession>A0A1C2E8M4</accession>
<evidence type="ECO:0000256" key="1">
    <source>
        <dbReference type="ARBA" id="ARBA00006479"/>
    </source>
</evidence>
<dbReference type="RefSeq" id="WP_024925696.1">
    <property type="nucleotide sequence ID" value="NZ_MDEO01000025.1"/>
</dbReference>
<evidence type="ECO:0000313" key="2">
    <source>
        <dbReference type="EMBL" id="OCX23338.1"/>
    </source>
</evidence>
<comment type="similarity">
    <text evidence="1">Belongs to the ROK (NagC/XylR) family.</text>
</comment>